<keyword evidence="1" id="KW-0520">NAD</keyword>
<dbReference type="GO" id="GO:0007165">
    <property type="term" value="P:signal transduction"/>
    <property type="evidence" value="ECO:0007669"/>
    <property type="project" value="InterPro"/>
</dbReference>
<dbReference type="PANTHER" id="PTHR32009:SF81">
    <property type="entry name" value="TIR DOMAIN-CONTAINING PROTEIN"/>
    <property type="match status" value="1"/>
</dbReference>
<feature type="domain" description="TIR" evidence="2">
    <location>
        <begin position="32"/>
        <end position="192"/>
    </location>
</feature>
<dbReference type="FunFam" id="3.40.50.10140:FF:000007">
    <property type="entry name" value="Disease resistance protein (TIR-NBS-LRR class)"/>
    <property type="match status" value="1"/>
</dbReference>
<protein>
    <submittedName>
        <fullName evidence="3">Disease resistance protein RPS4</fullName>
    </submittedName>
</protein>
<dbReference type="InterPro" id="IPR000157">
    <property type="entry name" value="TIR_dom"/>
</dbReference>
<dbReference type="PROSITE" id="PS50104">
    <property type="entry name" value="TIR"/>
    <property type="match status" value="1"/>
</dbReference>
<accession>A0A1J3JCU5</accession>
<name>A0A1J3JCU5_NOCCA</name>
<dbReference type="EMBL" id="GEVM01015540">
    <property type="protein sequence ID" value="JAU90398.1"/>
    <property type="molecule type" value="Transcribed_RNA"/>
</dbReference>
<evidence type="ECO:0000313" key="3">
    <source>
        <dbReference type="EMBL" id="JAU90398.1"/>
    </source>
</evidence>
<dbReference type="PANTHER" id="PTHR32009">
    <property type="entry name" value="TMV RESISTANCE PROTEIN N-LIKE"/>
    <property type="match status" value="1"/>
</dbReference>
<dbReference type="InterPro" id="IPR035897">
    <property type="entry name" value="Toll_tir_struct_dom_sf"/>
</dbReference>
<organism evidence="3">
    <name type="scientific">Noccaea caerulescens</name>
    <name type="common">Alpine penny-cress</name>
    <name type="synonym">Thlaspi caerulescens</name>
    <dbReference type="NCBI Taxonomy" id="107243"/>
    <lineage>
        <taxon>Eukaryota</taxon>
        <taxon>Viridiplantae</taxon>
        <taxon>Streptophyta</taxon>
        <taxon>Embryophyta</taxon>
        <taxon>Tracheophyta</taxon>
        <taxon>Spermatophyta</taxon>
        <taxon>Magnoliopsida</taxon>
        <taxon>eudicotyledons</taxon>
        <taxon>Gunneridae</taxon>
        <taxon>Pentapetalae</taxon>
        <taxon>rosids</taxon>
        <taxon>malvids</taxon>
        <taxon>Brassicales</taxon>
        <taxon>Brassicaceae</taxon>
        <taxon>Coluteocarpeae</taxon>
        <taxon>Noccaea</taxon>
    </lineage>
</organism>
<dbReference type="Gene3D" id="3.40.50.10140">
    <property type="entry name" value="Toll/interleukin-1 receptor homology (TIR) domain"/>
    <property type="match status" value="1"/>
</dbReference>
<evidence type="ECO:0000256" key="1">
    <source>
        <dbReference type="ARBA" id="ARBA00023027"/>
    </source>
</evidence>
<dbReference type="Pfam" id="PF01582">
    <property type="entry name" value="TIR"/>
    <property type="match status" value="1"/>
</dbReference>
<proteinExistence type="predicted"/>
<evidence type="ECO:0000259" key="2">
    <source>
        <dbReference type="PROSITE" id="PS50104"/>
    </source>
</evidence>
<sequence>MKMFTFPQIIPFLSKLISNQNPKWLPKKHGPQQHQVFINFRGEELRYSFVSYLVYGLRTAGINVFIDKDEQRGEDLAVLFNRIEESKIALVVFSRRYMESKWCLDELVKIKECVDEHKLVAIPIFFKVRPCELQELLNQACENHVNVYETHVHEKWKLALQCITSKMGLSLKEKSEEAIFVNKIVDDVKQRLEKIRDEEAM</sequence>
<reference evidence="3" key="1">
    <citation type="submission" date="2016-07" db="EMBL/GenBank/DDBJ databases">
        <title>De novo transcriptome assembly of four accessions of the metal hyperaccumulator plant Noccaea caerulescens.</title>
        <authorList>
            <person name="Blande D."/>
            <person name="Halimaa P."/>
            <person name="Tervahauta A.I."/>
            <person name="Aarts M.G."/>
            <person name="Karenlampi S.O."/>
        </authorList>
    </citation>
    <scope>NUCLEOTIDE SEQUENCE</scope>
</reference>
<gene>
    <name evidence="3" type="ORF">MP_TR7066_c0_g1_i1_g.20474</name>
</gene>
<dbReference type="AlphaFoldDB" id="A0A1J3JCU5"/>
<dbReference type="SUPFAM" id="SSF52200">
    <property type="entry name" value="Toll/Interleukin receptor TIR domain"/>
    <property type="match status" value="1"/>
</dbReference>
<dbReference type="SMART" id="SM00255">
    <property type="entry name" value="TIR"/>
    <property type="match status" value="1"/>
</dbReference>